<protein>
    <submittedName>
        <fullName evidence="1">Uncharacterized protein</fullName>
    </submittedName>
</protein>
<organism evidence="1 2">
    <name type="scientific">Thalictrum thalictroides</name>
    <name type="common">Rue-anemone</name>
    <name type="synonym">Anemone thalictroides</name>
    <dbReference type="NCBI Taxonomy" id="46969"/>
    <lineage>
        <taxon>Eukaryota</taxon>
        <taxon>Viridiplantae</taxon>
        <taxon>Streptophyta</taxon>
        <taxon>Embryophyta</taxon>
        <taxon>Tracheophyta</taxon>
        <taxon>Spermatophyta</taxon>
        <taxon>Magnoliopsida</taxon>
        <taxon>Ranunculales</taxon>
        <taxon>Ranunculaceae</taxon>
        <taxon>Thalictroideae</taxon>
        <taxon>Thalictrum</taxon>
    </lineage>
</organism>
<sequence length="115" mass="13225">MELLLPTRFPSLISKLSSFCPNSILLGDFSYHRKFRREPNLLLYPLRITLKSVNNSSSNDYLYQSDDGEVSWGKDPDIVEVIGIGSRKDALLDFCLDSPFQSSFSYLRFWYAITS</sequence>
<evidence type="ECO:0000313" key="2">
    <source>
        <dbReference type="Proteomes" id="UP000554482"/>
    </source>
</evidence>
<dbReference type="Proteomes" id="UP000554482">
    <property type="component" value="Unassembled WGS sequence"/>
</dbReference>
<reference evidence="1 2" key="1">
    <citation type="submission" date="2020-06" db="EMBL/GenBank/DDBJ databases">
        <title>Transcriptomic and genomic resources for Thalictrum thalictroides and T. hernandezii: Facilitating candidate gene discovery in an emerging model plant lineage.</title>
        <authorList>
            <person name="Arias T."/>
            <person name="Riano-Pachon D.M."/>
            <person name="Di Stilio V.S."/>
        </authorList>
    </citation>
    <scope>NUCLEOTIDE SEQUENCE [LARGE SCALE GENOMIC DNA]</scope>
    <source>
        <strain evidence="2">cv. WT478/WT964</strain>
        <tissue evidence="1">Leaves</tissue>
    </source>
</reference>
<evidence type="ECO:0000313" key="1">
    <source>
        <dbReference type="EMBL" id="KAF5197751.1"/>
    </source>
</evidence>
<dbReference type="OrthoDB" id="270720at2759"/>
<dbReference type="AlphaFoldDB" id="A0A7J6WK56"/>
<comment type="caution">
    <text evidence="1">The sequence shown here is derived from an EMBL/GenBank/DDBJ whole genome shotgun (WGS) entry which is preliminary data.</text>
</comment>
<name>A0A7J6WK56_THATH</name>
<accession>A0A7J6WK56</accession>
<dbReference type="EMBL" id="JABWDY010014270">
    <property type="protein sequence ID" value="KAF5197751.1"/>
    <property type="molecule type" value="Genomic_DNA"/>
</dbReference>
<keyword evidence="2" id="KW-1185">Reference proteome</keyword>
<gene>
    <name evidence="1" type="ORF">FRX31_012661</name>
</gene>
<proteinExistence type="predicted"/>